<evidence type="ECO:0000313" key="6">
    <source>
        <dbReference type="Proteomes" id="UP000176665"/>
    </source>
</evidence>
<comment type="caution">
    <text evidence="5">The sequence shown here is derived from an EMBL/GenBank/DDBJ whole genome shotgun (WGS) entry which is preliminary data.</text>
</comment>
<dbReference type="PROSITE" id="PS51118">
    <property type="entry name" value="HTH_HXLR"/>
    <property type="match status" value="1"/>
</dbReference>
<dbReference type="InterPro" id="IPR036388">
    <property type="entry name" value="WH-like_DNA-bd_sf"/>
</dbReference>
<keyword evidence="3" id="KW-0804">Transcription</keyword>
<dbReference type="STRING" id="1798371.A2W14_03750"/>
<protein>
    <recommendedName>
        <fullName evidence="4">HTH hxlR-type domain-containing protein</fullName>
    </recommendedName>
</protein>
<evidence type="ECO:0000259" key="4">
    <source>
        <dbReference type="PROSITE" id="PS51118"/>
    </source>
</evidence>
<keyword evidence="1" id="KW-0805">Transcription regulation</keyword>
<reference evidence="5 6" key="1">
    <citation type="journal article" date="2016" name="Nat. Commun.">
        <title>Thousands of microbial genomes shed light on interconnected biogeochemical processes in an aquifer system.</title>
        <authorList>
            <person name="Anantharaman K."/>
            <person name="Brown C.T."/>
            <person name="Hug L.A."/>
            <person name="Sharon I."/>
            <person name="Castelle C.J."/>
            <person name="Probst A.J."/>
            <person name="Thomas B.C."/>
            <person name="Singh A."/>
            <person name="Wilkins M.J."/>
            <person name="Karaoz U."/>
            <person name="Brodie E.L."/>
            <person name="Williams K.H."/>
            <person name="Hubbard S.S."/>
            <person name="Banfield J.F."/>
        </authorList>
    </citation>
    <scope>NUCLEOTIDE SEQUENCE [LARGE SCALE GENOMIC DNA]</scope>
</reference>
<organism evidence="5 6">
    <name type="scientific">Candidatus Gottesmanbacteria bacterium RBG_16_37_8</name>
    <dbReference type="NCBI Taxonomy" id="1798371"/>
    <lineage>
        <taxon>Bacteria</taxon>
        <taxon>Candidatus Gottesmaniibacteriota</taxon>
    </lineage>
</organism>
<evidence type="ECO:0000313" key="5">
    <source>
        <dbReference type="EMBL" id="OGG01703.1"/>
    </source>
</evidence>
<evidence type="ECO:0000256" key="3">
    <source>
        <dbReference type="ARBA" id="ARBA00023163"/>
    </source>
</evidence>
<dbReference type="SUPFAM" id="SSF46785">
    <property type="entry name" value="Winged helix' DNA-binding domain"/>
    <property type="match status" value="1"/>
</dbReference>
<dbReference type="InterPro" id="IPR036390">
    <property type="entry name" value="WH_DNA-bd_sf"/>
</dbReference>
<gene>
    <name evidence="5" type="ORF">A2W14_03750</name>
</gene>
<accession>A0A1F5YNT3</accession>
<dbReference type="Gene3D" id="1.10.10.10">
    <property type="entry name" value="Winged helix-like DNA-binding domain superfamily/Winged helix DNA-binding domain"/>
    <property type="match status" value="1"/>
</dbReference>
<name>A0A1F5YNT3_9BACT</name>
<evidence type="ECO:0000256" key="2">
    <source>
        <dbReference type="ARBA" id="ARBA00023125"/>
    </source>
</evidence>
<keyword evidence="2" id="KW-0238">DNA-binding</keyword>
<dbReference type="PANTHER" id="PTHR33204">
    <property type="entry name" value="TRANSCRIPTIONAL REGULATOR, MARR FAMILY"/>
    <property type="match status" value="1"/>
</dbReference>
<dbReference type="Proteomes" id="UP000176665">
    <property type="component" value="Unassembled WGS sequence"/>
</dbReference>
<dbReference type="CDD" id="cd00090">
    <property type="entry name" value="HTH_ARSR"/>
    <property type="match status" value="1"/>
</dbReference>
<evidence type="ECO:0000256" key="1">
    <source>
        <dbReference type="ARBA" id="ARBA00023015"/>
    </source>
</evidence>
<feature type="domain" description="HTH hxlR-type" evidence="4">
    <location>
        <begin position="13"/>
        <end position="111"/>
    </location>
</feature>
<dbReference type="InterPro" id="IPR002577">
    <property type="entry name" value="HTH_HxlR"/>
</dbReference>
<dbReference type="PANTHER" id="PTHR33204:SF29">
    <property type="entry name" value="TRANSCRIPTIONAL REGULATOR"/>
    <property type="match status" value="1"/>
</dbReference>
<proteinExistence type="predicted"/>
<dbReference type="AlphaFoldDB" id="A0A1F5YNT3"/>
<dbReference type="Pfam" id="PF01638">
    <property type="entry name" value="HxlR"/>
    <property type="match status" value="1"/>
</dbReference>
<dbReference type="InterPro" id="IPR011991">
    <property type="entry name" value="ArsR-like_HTH"/>
</dbReference>
<sequence length="128" mass="15022">MVNFTVKGNNYNCYIAFTLELISGKWKTLILWYLIDGKKRFGELQKLMPLCSQRMLTRQLRELERDGIIVRKIYKQIPPKVEYSLSQQGETLTPMLKFACDWGTKRADRMNGKIDNKKPTTPQIFLES</sequence>
<dbReference type="GO" id="GO:0003677">
    <property type="term" value="F:DNA binding"/>
    <property type="evidence" value="ECO:0007669"/>
    <property type="project" value="UniProtKB-KW"/>
</dbReference>
<dbReference type="EMBL" id="MFJA01000083">
    <property type="protein sequence ID" value="OGG01703.1"/>
    <property type="molecule type" value="Genomic_DNA"/>
</dbReference>